<evidence type="ECO:0008006" key="3">
    <source>
        <dbReference type="Google" id="ProtNLM"/>
    </source>
</evidence>
<dbReference type="Gene3D" id="3.40.50.1000">
    <property type="entry name" value="HAD superfamily/HAD-like"/>
    <property type="match status" value="1"/>
</dbReference>
<sequence>MTQTKQTQKNIKLIAIDMDGTLLNDRHEISDENRKAIREAEEKGIHVVISTGRTRITCDELVNSLSLSSYLITVNGSEIWDESGTLVERQLLDTAFIEHMWSLKQKHQTYCWAASVGKVWRDEFPEAEDVANHEWMKFGFDIQDDNVRDIILADLKRNPALEISNSSPTNLEINAAGVNKARAIEKVCKRIGITMDEVMAMGDSLNDLAMIKEAGFGVAMGNAQPIVKEAADYVTETNVEDGVARAIRQWAL</sequence>
<dbReference type="RefSeq" id="WP_144449720.1">
    <property type="nucleotide sequence ID" value="NZ_VLKZ01000003.1"/>
</dbReference>
<dbReference type="NCBIfam" id="TIGR01484">
    <property type="entry name" value="HAD-SF-IIB"/>
    <property type="match status" value="1"/>
</dbReference>
<dbReference type="EMBL" id="VLKZ01000003">
    <property type="protein sequence ID" value="TWI58057.1"/>
    <property type="molecule type" value="Genomic_DNA"/>
</dbReference>
<dbReference type="SFLD" id="SFLDG01144">
    <property type="entry name" value="C2.B.4:_PGP_Like"/>
    <property type="match status" value="1"/>
</dbReference>
<dbReference type="AlphaFoldDB" id="A0A562QMU1"/>
<dbReference type="Gene3D" id="3.30.1240.10">
    <property type="match status" value="1"/>
</dbReference>
<protein>
    <recommendedName>
        <fullName evidence="3">Phosphoglycolate phosphatase</fullName>
    </recommendedName>
</protein>
<keyword evidence="2" id="KW-1185">Reference proteome</keyword>
<proteinExistence type="predicted"/>
<reference evidence="1 2" key="1">
    <citation type="journal article" date="2015" name="Stand. Genomic Sci.">
        <title>Genomic Encyclopedia of Bacterial and Archaeal Type Strains, Phase III: the genomes of soil and plant-associated and newly described type strains.</title>
        <authorList>
            <person name="Whitman W.B."/>
            <person name="Woyke T."/>
            <person name="Klenk H.P."/>
            <person name="Zhou Y."/>
            <person name="Lilburn T.G."/>
            <person name="Beck B.J."/>
            <person name="De Vos P."/>
            <person name="Vandamme P."/>
            <person name="Eisen J.A."/>
            <person name="Garrity G."/>
            <person name="Hugenholtz P."/>
            <person name="Kyrpides N.C."/>
        </authorList>
    </citation>
    <scope>NUCLEOTIDE SEQUENCE [LARGE SCALE GENOMIC DNA]</scope>
    <source>
        <strain evidence="1 2">CGMCC 1.10116</strain>
    </source>
</reference>
<dbReference type="CDD" id="cd07516">
    <property type="entry name" value="HAD_Pase"/>
    <property type="match status" value="1"/>
</dbReference>
<dbReference type="SFLD" id="SFLDG01140">
    <property type="entry name" value="C2.B:_Phosphomannomutase_and_P"/>
    <property type="match status" value="1"/>
</dbReference>
<dbReference type="PROSITE" id="PS01228">
    <property type="entry name" value="COF_1"/>
    <property type="match status" value="1"/>
</dbReference>
<dbReference type="PANTHER" id="PTHR10000">
    <property type="entry name" value="PHOSPHOSERINE PHOSPHATASE"/>
    <property type="match status" value="1"/>
</dbReference>
<evidence type="ECO:0000313" key="1">
    <source>
        <dbReference type="EMBL" id="TWI58057.1"/>
    </source>
</evidence>
<dbReference type="InterPro" id="IPR023214">
    <property type="entry name" value="HAD_sf"/>
</dbReference>
<evidence type="ECO:0000313" key="2">
    <source>
        <dbReference type="Proteomes" id="UP000315711"/>
    </source>
</evidence>
<dbReference type="GO" id="GO:0005829">
    <property type="term" value="C:cytosol"/>
    <property type="evidence" value="ECO:0007669"/>
    <property type="project" value="TreeGrafter"/>
</dbReference>
<dbReference type="SUPFAM" id="SSF56784">
    <property type="entry name" value="HAD-like"/>
    <property type="match status" value="1"/>
</dbReference>
<dbReference type="PROSITE" id="PS01229">
    <property type="entry name" value="COF_2"/>
    <property type="match status" value="1"/>
</dbReference>
<dbReference type="Pfam" id="PF08282">
    <property type="entry name" value="Hydrolase_3"/>
    <property type="match status" value="1"/>
</dbReference>
<organism evidence="1 2">
    <name type="scientific">Halalkalibacter nanhaiisediminis</name>
    <dbReference type="NCBI Taxonomy" id="688079"/>
    <lineage>
        <taxon>Bacteria</taxon>
        <taxon>Bacillati</taxon>
        <taxon>Bacillota</taxon>
        <taxon>Bacilli</taxon>
        <taxon>Bacillales</taxon>
        <taxon>Bacillaceae</taxon>
        <taxon>Halalkalibacter</taxon>
    </lineage>
</organism>
<accession>A0A562QMU1</accession>
<dbReference type="PANTHER" id="PTHR10000:SF55">
    <property type="entry name" value="5-AMINO-6-(5-PHOSPHO-D-RIBITYLAMINO)URACIL PHOSPHATASE YCSE"/>
    <property type="match status" value="1"/>
</dbReference>
<dbReference type="InterPro" id="IPR036412">
    <property type="entry name" value="HAD-like_sf"/>
</dbReference>
<dbReference type="PRINTS" id="PR00119">
    <property type="entry name" value="CATATPASE"/>
</dbReference>
<dbReference type="NCBIfam" id="TIGR01482">
    <property type="entry name" value="SPP-subfamily"/>
    <property type="match status" value="1"/>
</dbReference>
<comment type="caution">
    <text evidence="1">The sequence shown here is derived from an EMBL/GenBank/DDBJ whole genome shotgun (WGS) entry which is preliminary data.</text>
</comment>
<dbReference type="OrthoDB" id="9781413at2"/>
<dbReference type="Proteomes" id="UP000315711">
    <property type="component" value="Unassembled WGS sequence"/>
</dbReference>
<dbReference type="InterPro" id="IPR006379">
    <property type="entry name" value="HAD-SF_hydro_IIB"/>
</dbReference>
<dbReference type="SFLD" id="SFLDS00003">
    <property type="entry name" value="Haloacid_Dehalogenase"/>
    <property type="match status" value="1"/>
</dbReference>
<gene>
    <name evidence="1" type="ORF">IQ10_01388</name>
</gene>
<dbReference type="GO" id="GO:0000287">
    <property type="term" value="F:magnesium ion binding"/>
    <property type="evidence" value="ECO:0007669"/>
    <property type="project" value="TreeGrafter"/>
</dbReference>
<name>A0A562QMU1_9BACI</name>
<dbReference type="GO" id="GO:0016791">
    <property type="term" value="F:phosphatase activity"/>
    <property type="evidence" value="ECO:0007669"/>
    <property type="project" value="TreeGrafter"/>
</dbReference>